<accession>A0ABD3R233</accession>
<dbReference type="InterPro" id="IPR019195">
    <property type="entry name" value="ABC_ATPase_put"/>
</dbReference>
<dbReference type="Pfam" id="PF20446">
    <property type="entry name" value="ABC_N"/>
    <property type="match status" value="1"/>
</dbReference>
<keyword evidence="6" id="KW-1185">Reference proteome</keyword>
<evidence type="ECO:0000256" key="1">
    <source>
        <dbReference type="SAM" id="MobiDB-lite"/>
    </source>
</evidence>
<evidence type="ECO:0000313" key="5">
    <source>
        <dbReference type="EMBL" id="KAL3806802.1"/>
    </source>
</evidence>
<sequence>MSGRGRGRGGLGDGARGSGRGSGRGGEYYRNKYGGGGRGRGGRGVGFGGSSNGDETNSPVGGDGGGSSSPPKAFGGNVTPPGGGINAAVNGGGGGGGGGSFLPQEFDAPRLGGNNGGAQTALIELLRRLDGKQYPAYHDIESSTKGWVNDTEGYCLYIARAQSDPFAKPTRCRVIVTSATAKFPPVSYQNKIRSVALGDYLNRRLYDCCKTMGADVGAEGKGQGGGRHGGWGSSKGGDIDIAKPTQHVIEQTAVRILPNGDVCAQFTVNLPAAGRTIQGYRAIQIFNETLPLLVKKTLVYTSLNASDVTRHVLSVEDQEWVRSCLEIRGLVAFVPNGAVLPRKSGANDEPMNDKNADNGVDGSTQPLVLFQSPDTLRVVFDLPNMKKSLAGIGIRKGITLIVGGGFHGKSTLLSALQVGMYNKIPGDGREFCVCAPNTVKIRAEDGRNVSQVNISPFINNLPFGLGTTCFSTTDASGSTSQATNIMEALEMGAKTLLFDEDTCATNFMMRDDKMMQLVNKNKEPITPFLYKAKTLAKQGISIILVVGSCGDFFDVGDTTILMDCFSCHDVTAHAKHIAATRPANSGTLAASVENFGSVTPRCPVAAAFKPDGKVYVRSKSTVAYGDVELDLSGLEQLVSKEQTNAIALAMKRLTLLPLESKQTIFQVLTQLNGLLDRDGLDALAIDQFDGTLARPRTFEIAGAINRFRSTGSLRQLT</sequence>
<dbReference type="InterPro" id="IPR046833">
    <property type="entry name" value="ABC_N"/>
</dbReference>
<evidence type="ECO:0000259" key="3">
    <source>
        <dbReference type="Pfam" id="PF20446"/>
    </source>
</evidence>
<gene>
    <name evidence="5" type="ORF">ACHAXA_001084</name>
</gene>
<dbReference type="Pfam" id="PF21117">
    <property type="entry name" value="MRB1590_C"/>
    <property type="match status" value="1"/>
</dbReference>
<feature type="domain" description="MRB1590-like C-terminal" evidence="4">
    <location>
        <begin position="613"/>
        <end position="709"/>
    </location>
</feature>
<dbReference type="InterPro" id="IPR049069">
    <property type="entry name" value="MRB1590-like_C"/>
</dbReference>
<dbReference type="InterPro" id="IPR046834">
    <property type="entry name" value="ABC_ATPase_C"/>
</dbReference>
<dbReference type="PANTHER" id="PTHR38149:SF1">
    <property type="entry name" value="ATPASE"/>
    <property type="match status" value="1"/>
</dbReference>
<comment type="caution">
    <text evidence="5">The sequence shown here is derived from an EMBL/GenBank/DDBJ whole genome shotgun (WGS) entry which is preliminary data.</text>
</comment>
<proteinExistence type="predicted"/>
<reference evidence="5 6" key="1">
    <citation type="submission" date="2024-10" db="EMBL/GenBank/DDBJ databases">
        <title>Updated reference genomes for cyclostephanoid diatoms.</title>
        <authorList>
            <person name="Roberts W.R."/>
            <person name="Alverson A.J."/>
        </authorList>
    </citation>
    <scope>NUCLEOTIDE SEQUENCE [LARGE SCALE GENOMIC DNA]</scope>
    <source>
        <strain evidence="5 6">AJA228-03</strain>
    </source>
</reference>
<name>A0ABD3R233_9STRA</name>
<feature type="region of interest" description="Disordered" evidence="1">
    <location>
        <begin position="1"/>
        <end position="91"/>
    </location>
</feature>
<protein>
    <submittedName>
        <fullName evidence="5">Uncharacterized protein</fullName>
    </submittedName>
</protein>
<evidence type="ECO:0000313" key="6">
    <source>
        <dbReference type="Proteomes" id="UP001530377"/>
    </source>
</evidence>
<dbReference type="Pfam" id="PF09818">
    <property type="entry name" value="ABC_ATPase"/>
    <property type="match status" value="1"/>
</dbReference>
<feature type="compositionally biased region" description="Gly residues" evidence="1">
    <location>
        <begin position="81"/>
        <end position="91"/>
    </location>
</feature>
<organism evidence="5 6">
    <name type="scientific">Cyclostephanos tholiformis</name>
    <dbReference type="NCBI Taxonomy" id="382380"/>
    <lineage>
        <taxon>Eukaryota</taxon>
        <taxon>Sar</taxon>
        <taxon>Stramenopiles</taxon>
        <taxon>Ochrophyta</taxon>
        <taxon>Bacillariophyta</taxon>
        <taxon>Coscinodiscophyceae</taxon>
        <taxon>Thalassiosirophycidae</taxon>
        <taxon>Stephanodiscales</taxon>
        <taxon>Stephanodiscaceae</taxon>
        <taxon>Cyclostephanos</taxon>
    </lineage>
</organism>
<evidence type="ECO:0000259" key="4">
    <source>
        <dbReference type="Pfam" id="PF21117"/>
    </source>
</evidence>
<feature type="domain" description="ATPase of the ABC class N-terminal" evidence="3">
    <location>
        <begin position="121"/>
        <end position="300"/>
    </location>
</feature>
<dbReference type="PANTHER" id="PTHR38149">
    <property type="entry name" value="ATPASE"/>
    <property type="match status" value="1"/>
</dbReference>
<feature type="compositionally biased region" description="Gly residues" evidence="1">
    <location>
        <begin position="8"/>
        <end position="26"/>
    </location>
</feature>
<feature type="compositionally biased region" description="Gly residues" evidence="1">
    <location>
        <begin position="33"/>
        <end position="51"/>
    </location>
</feature>
<dbReference type="AlphaFoldDB" id="A0ABD3R233"/>
<dbReference type="EMBL" id="JALLPB020000730">
    <property type="protein sequence ID" value="KAL3806802.1"/>
    <property type="molecule type" value="Genomic_DNA"/>
</dbReference>
<evidence type="ECO:0000259" key="2">
    <source>
        <dbReference type="Pfam" id="PF09818"/>
    </source>
</evidence>
<dbReference type="Proteomes" id="UP001530377">
    <property type="component" value="Unassembled WGS sequence"/>
</dbReference>
<feature type="domain" description="ATPase of the ABC class C-terminal" evidence="2">
    <location>
        <begin position="306"/>
        <end position="587"/>
    </location>
</feature>